<name>A0AAN7SG55_9COLE</name>
<dbReference type="GO" id="GO:0016829">
    <property type="term" value="F:lyase activity"/>
    <property type="evidence" value="ECO:0007669"/>
    <property type="project" value="UniProtKB-KW"/>
</dbReference>
<sequence length="249" mass="27651">MALVKNSFDVIRTKLNKYPGGKVLLEKDDNSGIARIILDHPERCNALSGHMMVELRDCVEDLETWVTGKGVILTGWGTNFCSGADLNFARASSPQDGFDMSVWMQDVLVRLQKLPLVSCCLVHGASIGGGSELSVFCDYIVAADDVKYGFVQGKMGITTAWGGGTRLALRVGQRKALDLLLTSKVMNARECFGFGIVDAIVSSERALHEVTEWFSKKLRHEREVIRVLLWKETFLLRFEEYVSAISTIK</sequence>
<evidence type="ECO:0000256" key="1">
    <source>
        <dbReference type="ARBA" id="ARBA00023239"/>
    </source>
</evidence>
<evidence type="ECO:0000313" key="2">
    <source>
        <dbReference type="EMBL" id="KAK4878114.1"/>
    </source>
</evidence>
<gene>
    <name evidence="2" type="ORF">RN001_010620</name>
</gene>
<dbReference type="EMBL" id="JARPUR010000004">
    <property type="protein sequence ID" value="KAK4878114.1"/>
    <property type="molecule type" value="Genomic_DNA"/>
</dbReference>
<evidence type="ECO:0008006" key="4">
    <source>
        <dbReference type="Google" id="ProtNLM"/>
    </source>
</evidence>
<accession>A0AAN7SG55</accession>
<organism evidence="2 3">
    <name type="scientific">Aquatica leii</name>
    <dbReference type="NCBI Taxonomy" id="1421715"/>
    <lineage>
        <taxon>Eukaryota</taxon>
        <taxon>Metazoa</taxon>
        <taxon>Ecdysozoa</taxon>
        <taxon>Arthropoda</taxon>
        <taxon>Hexapoda</taxon>
        <taxon>Insecta</taxon>
        <taxon>Pterygota</taxon>
        <taxon>Neoptera</taxon>
        <taxon>Endopterygota</taxon>
        <taxon>Coleoptera</taxon>
        <taxon>Polyphaga</taxon>
        <taxon>Elateriformia</taxon>
        <taxon>Elateroidea</taxon>
        <taxon>Lampyridae</taxon>
        <taxon>Luciolinae</taxon>
        <taxon>Aquatica</taxon>
    </lineage>
</organism>
<keyword evidence="1" id="KW-0456">Lyase</keyword>
<dbReference type="GO" id="GO:0005829">
    <property type="term" value="C:cytosol"/>
    <property type="evidence" value="ECO:0007669"/>
    <property type="project" value="TreeGrafter"/>
</dbReference>
<comment type="caution">
    <text evidence="2">The sequence shown here is derived from an EMBL/GenBank/DDBJ whole genome shotgun (WGS) entry which is preliminary data.</text>
</comment>
<dbReference type="AlphaFoldDB" id="A0AAN7SG55"/>
<keyword evidence="3" id="KW-1185">Reference proteome</keyword>
<dbReference type="Proteomes" id="UP001353858">
    <property type="component" value="Unassembled WGS sequence"/>
</dbReference>
<dbReference type="InterPro" id="IPR029045">
    <property type="entry name" value="ClpP/crotonase-like_dom_sf"/>
</dbReference>
<dbReference type="SUPFAM" id="SSF52096">
    <property type="entry name" value="ClpP/crotonase"/>
    <property type="match status" value="1"/>
</dbReference>
<dbReference type="Gene3D" id="3.90.226.10">
    <property type="entry name" value="2-enoyl-CoA Hydratase, Chain A, domain 1"/>
    <property type="match status" value="1"/>
</dbReference>
<proteinExistence type="predicted"/>
<dbReference type="InterPro" id="IPR001753">
    <property type="entry name" value="Enoyl-CoA_hydra/iso"/>
</dbReference>
<dbReference type="PANTHER" id="PTHR11941">
    <property type="entry name" value="ENOYL-COA HYDRATASE-RELATED"/>
    <property type="match status" value="1"/>
</dbReference>
<dbReference type="PANTHER" id="PTHR11941:SF27">
    <property type="entry name" value="ETHYLMALONYL-COA DECARBOXYLASE"/>
    <property type="match status" value="1"/>
</dbReference>
<dbReference type="CDD" id="cd06558">
    <property type="entry name" value="crotonase-like"/>
    <property type="match status" value="1"/>
</dbReference>
<reference evidence="3" key="1">
    <citation type="submission" date="2023-01" db="EMBL/GenBank/DDBJ databases">
        <title>Key to firefly adult light organ development and bioluminescence: homeobox transcription factors regulate luciferase expression and transportation to peroxisome.</title>
        <authorList>
            <person name="Fu X."/>
        </authorList>
    </citation>
    <scope>NUCLEOTIDE SEQUENCE [LARGE SCALE GENOMIC DNA]</scope>
</reference>
<dbReference type="GO" id="GO:0006635">
    <property type="term" value="P:fatty acid beta-oxidation"/>
    <property type="evidence" value="ECO:0007669"/>
    <property type="project" value="TreeGrafter"/>
</dbReference>
<protein>
    <recommendedName>
        <fullName evidence="4">Ethylmalonyl-CoA decarboxylase</fullName>
    </recommendedName>
</protein>
<dbReference type="Pfam" id="PF00378">
    <property type="entry name" value="ECH_1"/>
    <property type="match status" value="1"/>
</dbReference>
<evidence type="ECO:0000313" key="3">
    <source>
        <dbReference type="Proteomes" id="UP001353858"/>
    </source>
</evidence>